<reference evidence="1" key="1">
    <citation type="submission" date="2018-05" db="EMBL/GenBank/DDBJ databases">
        <authorList>
            <person name="Lanie J.A."/>
            <person name="Ng W.-L."/>
            <person name="Kazmierczak K.M."/>
            <person name="Andrzejewski T.M."/>
            <person name="Davidsen T.M."/>
            <person name="Wayne K.J."/>
            <person name="Tettelin H."/>
            <person name="Glass J.I."/>
            <person name="Rusch D."/>
            <person name="Podicherti R."/>
            <person name="Tsui H.-C.T."/>
            <person name="Winkler M.E."/>
        </authorList>
    </citation>
    <scope>NUCLEOTIDE SEQUENCE</scope>
</reference>
<dbReference type="AlphaFoldDB" id="A0A382I3S7"/>
<gene>
    <name evidence="1" type="ORF">METZ01_LOCUS246721</name>
</gene>
<evidence type="ECO:0008006" key="2">
    <source>
        <dbReference type="Google" id="ProtNLM"/>
    </source>
</evidence>
<evidence type="ECO:0000313" key="1">
    <source>
        <dbReference type="EMBL" id="SVB93867.1"/>
    </source>
</evidence>
<proteinExistence type="predicted"/>
<protein>
    <recommendedName>
        <fullName evidence="2">Glycosyl transferase family 11</fullName>
    </recommendedName>
</protein>
<name>A0A382I3S7_9ZZZZ</name>
<sequence>MFQYAHGRIMAEEDPGLGMLMARPIPGFPKTRESVGNFRGGSDTIVDGFFQEYGLFSQHKKKIEKWFKFSQLPPQPEDKLIIHVRLDDYLTGDHKDWIVPMDFYHRLIEIDKPTSVCFVTDEPNYPALRQFDAEIVSEDTLHDFAFLASAKRLCIANSTFSWWAGWLGNAERIYYPDMKIDYFNNLWVHNENRYVRINV</sequence>
<organism evidence="1">
    <name type="scientific">marine metagenome</name>
    <dbReference type="NCBI Taxonomy" id="408172"/>
    <lineage>
        <taxon>unclassified sequences</taxon>
        <taxon>metagenomes</taxon>
        <taxon>ecological metagenomes</taxon>
    </lineage>
</organism>
<accession>A0A382I3S7</accession>
<dbReference type="EMBL" id="UINC01064827">
    <property type="protein sequence ID" value="SVB93867.1"/>
    <property type="molecule type" value="Genomic_DNA"/>
</dbReference>